<evidence type="ECO:0000256" key="2">
    <source>
        <dbReference type="SAM" id="Coils"/>
    </source>
</evidence>
<dbReference type="InterPro" id="IPR047153">
    <property type="entry name" value="TRIM45/56/19-like"/>
</dbReference>
<dbReference type="Proteomes" id="UP001217089">
    <property type="component" value="Unassembled WGS sequence"/>
</dbReference>
<dbReference type="SUPFAM" id="SSF63829">
    <property type="entry name" value="Calcium-dependent phosphotriesterase"/>
    <property type="match status" value="1"/>
</dbReference>
<keyword evidence="1" id="KW-0863">Zinc-finger</keyword>
<evidence type="ECO:0000313" key="4">
    <source>
        <dbReference type="EMBL" id="KAJ8311000.1"/>
    </source>
</evidence>
<keyword evidence="1" id="KW-0862">Zinc</keyword>
<dbReference type="SUPFAM" id="SSF57845">
    <property type="entry name" value="B-box zinc-binding domain"/>
    <property type="match status" value="1"/>
</dbReference>
<feature type="domain" description="B box-type" evidence="3">
    <location>
        <begin position="70"/>
        <end position="112"/>
    </location>
</feature>
<dbReference type="Gene3D" id="2.120.10.30">
    <property type="entry name" value="TolB, C-terminal domain"/>
    <property type="match status" value="2"/>
</dbReference>
<dbReference type="CDD" id="cd19756">
    <property type="entry name" value="Bbox2"/>
    <property type="match status" value="1"/>
</dbReference>
<sequence length="558" mass="64265">MAQTEKLGAQCPVYADQKCELCETNNIMFQCINCDELMCETCKKSHLQSKAFKNHKTTSLITPEMYKINYTGTKCKSHTEEDLLMYCITCNFQICRECVTIGVHLNHSMVKVEEVIDTKQQQLSNIIRQTNERSERYKHILRTITKNKMQFSESIAKTIIEIKVRNKQLKISLDKIESEYIQQLENKDKENKEAMTELEQRLKEEMSDLNQLIQQCERKQRQRNIKLVQFVTDVMQRVDKYTICDQPDYISPPNLITRSVDHPELKDLFGYLDIKTKKEVTHPLLQLNRNDSLAIPVIDVEIISSFTSEKACVVTTGNDQAWLWKCGESGISLVTSDGNVIRNINTDFNVFDAVVSKSGDLFVTEHSSNKVKTITRDNRITDIYTARDDCETRGITVTDTGNVLVVLYKYDDSKIVEITTSGQHIRTIQHDPVDNKQLFDQPLFVCTNINGDIIVTDGDKVVVVNEPGQERFIYEANWSLLEELFCPEYTLTDKLGHIIISDYWNSVVHVLDRDGKFIKYLMKPDHGCDRPIGLGLDNHGRLWVCNTGKETIDIIKYL</sequence>
<proteinExistence type="predicted"/>
<feature type="coiled-coil region" evidence="2">
    <location>
        <begin position="159"/>
        <end position="222"/>
    </location>
</feature>
<dbReference type="PANTHER" id="PTHR25462:SF296">
    <property type="entry name" value="MEIOTIC P26, ISOFORM F"/>
    <property type="match status" value="1"/>
</dbReference>
<gene>
    <name evidence="4" type="ORF">KUTeg_011445</name>
</gene>
<dbReference type="Gene3D" id="3.30.160.60">
    <property type="entry name" value="Classic Zinc Finger"/>
    <property type="match status" value="1"/>
</dbReference>
<name>A0ABQ9F0Q1_TEGGR</name>
<dbReference type="InterPro" id="IPR011042">
    <property type="entry name" value="6-blade_b-propeller_TolB-like"/>
</dbReference>
<dbReference type="EMBL" id="JARBDR010000613">
    <property type="protein sequence ID" value="KAJ8311000.1"/>
    <property type="molecule type" value="Genomic_DNA"/>
</dbReference>
<comment type="caution">
    <text evidence="4">The sequence shown here is derived from an EMBL/GenBank/DDBJ whole genome shotgun (WGS) entry which is preliminary data.</text>
</comment>
<accession>A0ABQ9F0Q1</accession>
<reference evidence="4 5" key="1">
    <citation type="submission" date="2022-12" db="EMBL/GenBank/DDBJ databases">
        <title>Chromosome-level genome of Tegillarca granosa.</title>
        <authorList>
            <person name="Kim J."/>
        </authorList>
    </citation>
    <scope>NUCLEOTIDE SEQUENCE [LARGE SCALE GENOMIC DNA]</scope>
    <source>
        <strain evidence="4">Teg-2019</strain>
        <tissue evidence="4">Adductor muscle</tissue>
    </source>
</reference>
<keyword evidence="1" id="KW-0479">Metal-binding</keyword>
<feature type="domain" description="B box-type" evidence="3">
    <location>
        <begin position="14"/>
        <end position="60"/>
    </location>
</feature>
<dbReference type="PANTHER" id="PTHR25462">
    <property type="entry name" value="BONUS, ISOFORM C-RELATED"/>
    <property type="match status" value="1"/>
</dbReference>
<evidence type="ECO:0000256" key="1">
    <source>
        <dbReference type="PROSITE-ProRule" id="PRU00024"/>
    </source>
</evidence>
<dbReference type="InterPro" id="IPR000315">
    <property type="entry name" value="Znf_B-box"/>
</dbReference>
<dbReference type="SMART" id="SM00336">
    <property type="entry name" value="BBOX"/>
    <property type="match status" value="2"/>
</dbReference>
<dbReference type="Pfam" id="PF00643">
    <property type="entry name" value="zf-B_box"/>
    <property type="match status" value="1"/>
</dbReference>
<evidence type="ECO:0000313" key="5">
    <source>
        <dbReference type="Proteomes" id="UP001217089"/>
    </source>
</evidence>
<evidence type="ECO:0000259" key="3">
    <source>
        <dbReference type="PROSITE" id="PS50119"/>
    </source>
</evidence>
<protein>
    <recommendedName>
        <fullName evidence="3">B box-type domain-containing protein</fullName>
    </recommendedName>
</protein>
<dbReference type="Pfam" id="PF22586">
    <property type="entry name" value="ANCHR-like_BBOX"/>
    <property type="match status" value="1"/>
</dbReference>
<keyword evidence="2" id="KW-0175">Coiled coil</keyword>
<organism evidence="4 5">
    <name type="scientific">Tegillarca granosa</name>
    <name type="common">Malaysian cockle</name>
    <name type="synonym">Anadara granosa</name>
    <dbReference type="NCBI Taxonomy" id="220873"/>
    <lineage>
        <taxon>Eukaryota</taxon>
        <taxon>Metazoa</taxon>
        <taxon>Spiralia</taxon>
        <taxon>Lophotrochozoa</taxon>
        <taxon>Mollusca</taxon>
        <taxon>Bivalvia</taxon>
        <taxon>Autobranchia</taxon>
        <taxon>Pteriomorphia</taxon>
        <taxon>Arcoida</taxon>
        <taxon>Arcoidea</taxon>
        <taxon>Arcidae</taxon>
        <taxon>Tegillarca</taxon>
    </lineage>
</organism>
<keyword evidence="5" id="KW-1185">Reference proteome</keyword>
<dbReference type="CDD" id="cd19757">
    <property type="entry name" value="Bbox1"/>
    <property type="match status" value="1"/>
</dbReference>
<dbReference type="PROSITE" id="PS50119">
    <property type="entry name" value="ZF_BBOX"/>
    <property type="match status" value="2"/>
</dbReference>